<protein>
    <recommendedName>
        <fullName evidence="4">DUF3515 domain-containing protein</fullName>
    </recommendedName>
</protein>
<evidence type="ECO:0000313" key="2">
    <source>
        <dbReference type="EMBL" id="KEI43019.1"/>
    </source>
</evidence>
<dbReference type="STRING" id="28042.GU90_17960"/>
<organism evidence="2 3">
    <name type="scientific">Saccharopolyspora rectivirgula</name>
    <dbReference type="NCBI Taxonomy" id="28042"/>
    <lineage>
        <taxon>Bacteria</taxon>
        <taxon>Bacillati</taxon>
        <taxon>Actinomycetota</taxon>
        <taxon>Actinomycetes</taxon>
        <taxon>Pseudonocardiales</taxon>
        <taxon>Pseudonocardiaceae</taxon>
        <taxon>Saccharopolyspora</taxon>
    </lineage>
</organism>
<dbReference type="Pfam" id="PF12028">
    <property type="entry name" value="DUF3515"/>
    <property type="match status" value="1"/>
</dbReference>
<comment type="caution">
    <text evidence="2">The sequence shown here is derived from an EMBL/GenBank/DDBJ whole genome shotgun (WGS) entry which is preliminary data.</text>
</comment>
<dbReference type="InterPro" id="IPR021903">
    <property type="entry name" value="DUF3515"/>
</dbReference>
<dbReference type="EMBL" id="JNVU01000048">
    <property type="protein sequence ID" value="KEI43019.1"/>
    <property type="molecule type" value="Genomic_DNA"/>
</dbReference>
<dbReference type="Proteomes" id="UP000031419">
    <property type="component" value="Unassembled WGS sequence"/>
</dbReference>
<name>A0A073B5W4_9PSEU</name>
<accession>A0A073B5W4</accession>
<dbReference type="OrthoDB" id="4422435at2"/>
<evidence type="ECO:0000313" key="3">
    <source>
        <dbReference type="Proteomes" id="UP000031419"/>
    </source>
</evidence>
<evidence type="ECO:0000256" key="1">
    <source>
        <dbReference type="SAM" id="MobiDB-lite"/>
    </source>
</evidence>
<keyword evidence="3" id="KW-1185">Reference proteome</keyword>
<proteinExistence type="predicted"/>
<feature type="region of interest" description="Disordered" evidence="1">
    <location>
        <begin position="30"/>
        <end position="55"/>
    </location>
</feature>
<dbReference type="AlphaFoldDB" id="A0A073B5W4"/>
<sequence length="180" mass="19095">MLIVAVTLTALLAVAVAALGGYSRYTQHQQEQQQQAAEQARRSGPLPLAPVPAAEADTPECRAVLDALPAELELDGDRVPRRQLAEPAPPATVAWGDRDHDPVVLRCGLDDPAELTPTSKLVDVSGVSWFELAEGSNSTWLAVDRPVRVALTLPAGTGTGPIQDISELLAKTLPKQPVFP</sequence>
<reference evidence="2 3" key="1">
    <citation type="submission" date="2014-06" db="EMBL/GenBank/DDBJ databases">
        <title>Saccharopolyspora rectivirgula DSM-43113 Genome sequencing.</title>
        <authorList>
            <person name="Barrera C."/>
            <person name="Millon L."/>
            <person name="Rognon B."/>
            <person name="Zaugg C."/>
            <person name="Monod M."/>
        </authorList>
    </citation>
    <scope>NUCLEOTIDE SEQUENCE [LARGE SCALE GENOMIC DNA]</scope>
    <source>
        <strain evidence="2 3">DSM 43113</strain>
    </source>
</reference>
<gene>
    <name evidence="2" type="ORF">GU90_17960</name>
</gene>
<evidence type="ECO:0008006" key="4">
    <source>
        <dbReference type="Google" id="ProtNLM"/>
    </source>
</evidence>
<dbReference type="eggNOG" id="ENOG50336I4">
    <property type="taxonomic scope" value="Bacteria"/>
</dbReference>